<reference evidence="1" key="4">
    <citation type="submission" date="2019-03" db="UniProtKB">
        <authorList>
            <consortium name="EnsemblPlants"/>
        </authorList>
    </citation>
    <scope>IDENTIFICATION</scope>
</reference>
<dbReference type="Gramene" id="AET6Gv20310900.20">
    <property type="protein sequence ID" value="AET6Gv20310900.20"/>
    <property type="gene ID" value="AET6Gv20310900"/>
</dbReference>
<sequence length="141" mass="16373">MSCSNTLMITMHENLCQHKCTGDLTSDCNLVSVIVTCAQVATFLLTEHSVCSTEKCPEHYDWVNIIYLYVKIWVKLVAPEWKGSMGQENLGWLRKYTSRRSWITWPNLLNEQWSKKRLTCASFFFCKLQALMDVSVQFSSF</sequence>
<dbReference type="AlphaFoldDB" id="A0A453NBU5"/>
<dbReference type="Proteomes" id="UP000015105">
    <property type="component" value="Chromosome 6D"/>
</dbReference>
<accession>A0A453NBU5</accession>
<evidence type="ECO:0000313" key="2">
    <source>
        <dbReference type="Proteomes" id="UP000015105"/>
    </source>
</evidence>
<protein>
    <submittedName>
        <fullName evidence="1">Uncharacterized protein</fullName>
    </submittedName>
</protein>
<reference evidence="2" key="2">
    <citation type="journal article" date="2017" name="Nat. Plants">
        <title>The Aegilops tauschii genome reveals multiple impacts of transposons.</title>
        <authorList>
            <person name="Zhao G."/>
            <person name="Zou C."/>
            <person name="Li K."/>
            <person name="Wang K."/>
            <person name="Li T."/>
            <person name="Gao L."/>
            <person name="Zhang X."/>
            <person name="Wang H."/>
            <person name="Yang Z."/>
            <person name="Liu X."/>
            <person name="Jiang W."/>
            <person name="Mao L."/>
            <person name="Kong X."/>
            <person name="Jiao Y."/>
            <person name="Jia J."/>
        </authorList>
    </citation>
    <scope>NUCLEOTIDE SEQUENCE [LARGE SCALE GENOMIC DNA]</scope>
    <source>
        <strain evidence="2">cv. AL8/78</strain>
    </source>
</reference>
<evidence type="ECO:0000313" key="1">
    <source>
        <dbReference type="EnsemblPlants" id="AET6Gv20310900.20"/>
    </source>
</evidence>
<keyword evidence="2" id="KW-1185">Reference proteome</keyword>
<organism evidence="1 2">
    <name type="scientific">Aegilops tauschii subsp. strangulata</name>
    <name type="common">Goatgrass</name>
    <dbReference type="NCBI Taxonomy" id="200361"/>
    <lineage>
        <taxon>Eukaryota</taxon>
        <taxon>Viridiplantae</taxon>
        <taxon>Streptophyta</taxon>
        <taxon>Embryophyta</taxon>
        <taxon>Tracheophyta</taxon>
        <taxon>Spermatophyta</taxon>
        <taxon>Magnoliopsida</taxon>
        <taxon>Liliopsida</taxon>
        <taxon>Poales</taxon>
        <taxon>Poaceae</taxon>
        <taxon>BOP clade</taxon>
        <taxon>Pooideae</taxon>
        <taxon>Triticodae</taxon>
        <taxon>Triticeae</taxon>
        <taxon>Triticinae</taxon>
        <taxon>Aegilops</taxon>
    </lineage>
</organism>
<proteinExistence type="predicted"/>
<reference evidence="2" key="1">
    <citation type="journal article" date="2014" name="Science">
        <title>Ancient hybridizations among the ancestral genomes of bread wheat.</title>
        <authorList>
            <consortium name="International Wheat Genome Sequencing Consortium,"/>
            <person name="Marcussen T."/>
            <person name="Sandve S.R."/>
            <person name="Heier L."/>
            <person name="Spannagl M."/>
            <person name="Pfeifer M."/>
            <person name="Jakobsen K.S."/>
            <person name="Wulff B.B."/>
            <person name="Steuernagel B."/>
            <person name="Mayer K.F."/>
            <person name="Olsen O.A."/>
        </authorList>
    </citation>
    <scope>NUCLEOTIDE SEQUENCE [LARGE SCALE GENOMIC DNA]</scope>
    <source>
        <strain evidence="2">cv. AL8/78</strain>
    </source>
</reference>
<dbReference type="EnsemblPlants" id="AET6Gv20310900.20">
    <property type="protein sequence ID" value="AET6Gv20310900.20"/>
    <property type="gene ID" value="AET6Gv20310900"/>
</dbReference>
<reference evidence="1" key="3">
    <citation type="journal article" date="2017" name="Nature">
        <title>Genome sequence of the progenitor of the wheat D genome Aegilops tauschii.</title>
        <authorList>
            <person name="Luo M.C."/>
            <person name="Gu Y.Q."/>
            <person name="Puiu D."/>
            <person name="Wang H."/>
            <person name="Twardziok S.O."/>
            <person name="Deal K.R."/>
            <person name="Huo N."/>
            <person name="Zhu T."/>
            <person name="Wang L."/>
            <person name="Wang Y."/>
            <person name="McGuire P.E."/>
            <person name="Liu S."/>
            <person name="Long H."/>
            <person name="Ramasamy R.K."/>
            <person name="Rodriguez J.C."/>
            <person name="Van S.L."/>
            <person name="Yuan L."/>
            <person name="Wang Z."/>
            <person name="Xia Z."/>
            <person name="Xiao L."/>
            <person name="Anderson O.D."/>
            <person name="Ouyang S."/>
            <person name="Liang Y."/>
            <person name="Zimin A.V."/>
            <person name="Pertea G."/>
            <person name="Qi P."/>
            <person name="Bennetzen J.L."/>
            <person name="Dai X."/>
            <person name="Dawson M.W."/>
            <person name="Muller H.G."/>
            <person name="Kugler K."/>
            <person name="Rivarola-Duarte L."/>
            <person name="Spannagl M."/>
            <person name="Mayer K.F.X."/>
            <person name="Lu F.H."/>
            <person name="Bevan M.W."/>
            <person name="Leroy P."/>
            <person name="Li P."/>
            <person name="You F.M."/>
            <person name="Sun Q."/>
            <person name="Liu Z."/>
            <person name="Lyons E."/>
            <person name="Wicker T."/>
            <person name="Salzberg S.L."/>
            <person name="Devos K.M."/>
            <person name="Dvorak J."/>
        </authorList>
    </citation>
    <scope>NUCLEOTIDE SEQUENCE [LARGE SCALE GENOMIC DNA]</scope>
    <source>
        <strain evidence="1">cv. AL8/78</strain>
    </source>
</reference>
<name>A0A453NBU5_AEGTS</name>
<reference evidence="1" key="5">
    <citation type="journal article" date="2021" name="G3 (Bethesda)">
        <title>Aegilops tauschii genome assembly Aet v5.0 features greater sequence contiguity and improved annotation.</title>
        <authorList>
            <person name="Wang L."/>
            <person name="Zhu T."/>
            <person name="Rodriguez J.C."/>
            <person name="Deal K.R."/>
            <person name="Dubcovsky J."/>
            <person name="McGuire P.E."/>
            <person name="Lux T."/>
            <person name="Spannagl M."/>
            <person name="Mayer K.F.X."/>
            <person name="Baldrich P."/>
            <person name="Meyers B.C."/>
            <person name="Huo N."/>
            <person name="Gu Y.Q."/>
            <person name="Zhou H."/>
            <person name="Devos K.M."/>
            <person name="Bennetzen J.L."/>
            <person name="Unver T."/>
            <person name="Budak H."/>
            <person name="Gulick P.J."/>
            <person name="Galiba G."/>
            <person name="Kalapos B."/>
            <person name="Nelson D.R."/>
            <person name="Li P."/>
            <person name="You F.M."/>
            <person name="Luo M.C."/>
            <person name="Dvorak J."/>
        </authorList>
    </citation>
    <scope>NUCLEOTIDE SEQUENCE [LARGE SCALE GENOMIC DNA]</scope>
    <source>
        <strain evidence="1">cv. AL8/78</strain>
    </source>
</reference>